<dbReference type="InterPro" id="IPR029000">
    <property type="entry name" value="Cyclophilin-like_dom_sf"/>
</dbReference>
<dbReference type="SUPFAM" id="SSF50891">
    <property type="entry name" value="Cyclophilin-like"/>
    <property type="match status" value="1"/>
</dbReference>
<evidence type="ECO:0000313" key="8">
    <source>
        <dbReference type="Proteomes" id="UP000176377"/>
    </source>
</evidence>
<dbReference type="GO" id="GO:0003755">
    <property type="term" value="F:peptidyl-prolyl cis-trans isomerase activity"/>
    <property type="evidence" value="ECO:0007669"/>
    <property type="project" value="UniProtKB-UniRule"/>
</dbReference>
<dbReference type="GO" id="GO:0006457">
    <property type="term" value="P:protein folding"/>
    <property type="evidence" value="ECO:0007669"/>
    <property type="project" value="InterPro"/>
</dbReference>
<dbReference type="PANTHER" id="PTHR45625">
    <property type="entry name" value="PEPTIDYL-PROLYL CIS-TRANS ISOMERASE-RELATED"/>
    <property type="match status" value="1"/>
</dbReference>
<reference evidence="7 8" key="1">
    <citation type="journal article" date="2016" name="Nat. Commun.">
        <title>Thousands of microbial genomes shed light on interconnected biogeochemical processes in an aquifer system.</title>
        <authorList>
            <person name="Anantharaman K."/>
            <person name="Brown C.T."/>
            <person name="Hug L.A."/>
            <person name="Sharon I."/>
            <person name="Castelle C.J."/>
            <person name="Probst A.J."/>
            <person name="Thomas B.C."/>
            <person name="Singh A."/>
            <person name="Wilkins M.J."/>
            <person name="Karaoz U."/>
            <person name="Brodie E.L."/>
            <person name="Williams K.H."/>
            <person name="Hubbard S.S."/>
            <person name="Banfield J.F."/>
        </authorList>
    </citation>
    <scope>NUCLEOTIDE SEQUENCE [LARGE SCALE GENOMIC DNA]</scope>
</reference>
<dbReference type="PROSITE" id="PS50072">
    <property type="entry name" value="CSA_PPIASE_2"/>
    <property type="match status" value="1"/>
</dbReference>
<dbReference type="PIRSF" id="PIRSF001467">
    <property type="entry name" value="Peptidylpro_ismrse"/>
    <property type="match status" value="1"/>
</dbReference>
<dbReference type="InterPro" id="IPR044666">
    <property type="entry name" value="Cyclophilin_A-like"/>
</dbReference>
<evidence type="ECO:0000256" key="3">
    <source>
        <dbReference type="ARBA" id="ARBA00023110"/>
    </source>
</evidence>
<comment type="similarity">
    <text evidence="2 5">Belongs to the cyclophilin-type PPIase family.</text>
</comment>
<evidence type="ECO:0000256" key="4">
    <source>
        <dbReference type="ARBA" id="ARBA00023235"/>
    </source>
</evidence>
<sequence>MQEVKKEITKATLHTTKGDIVIELLGAGAPNTVANFTKLAKSSFYDGTKFHRVIKGFMIQGGDPLSKDDAKQAQWGTGGPGYQFADEIGTDNRNNIGTIAMANAGPNTNGSQFFINTADNTFLNTKHTVFGKVTVGMDVVRAIETTPIGQNDRPIEPMVITSVTLE</sequence>
<dbReference type="PANTHER" id="PTHR45625:SF4">
    <property type="entry name" value="PEPTIDYLPROLYL ISOMERASE DOMAIN AND WD REPEAT-CONTAINING PROTEIN 1"/>
    <property type="match status" value="1"/>
</dbReference>
<keyword evidence="4 5" id="KW-0413">Isomerase</keyword>
<dbReference type="InterPro" id="IPR024936">
    <property type="entry name" value="Cyclophilin-type_PPIase"/>
</dbReference>
<dbReference type="CDD" id="cd00317">
    <property type="entry name" value="cyclophilin"/>
    <property type="match status" value="1"/>
</dbReference>
<feature type="domain" description="PPIase cyclophilin-type" evidence="6">
    <location>
        <begin position="18"/>
        <end position="165"/>
    </location>
</feature>
<accession>A0A1F6D8F4</accession>
<dbReference type="Proteomes" id="UP000176377">
    <property type="component" value="Unassembled WGS sequence"/>
</dbReference>
<dbReference type="EMBL" id="MFLA01000048">
    <property type="protein sequence ID" value="OGG57631.1"/>
    <property type="molecule type" value="Genomic_DNA"/>
</dbReference>
<dbReference type="PROSITE" id="PS00170">
    <property type="entry name" value="CSA_PPIASE_1"/>
    <property type="match status" value="1"/>
</dbReference>
<evidence type="ECO:0000259" key="6">
    <source>
        <dbReference type="PROSITE" id="PS50072"/>
    </source>
</evidence>
<comment type="catalytic activity">
    <reaction evidence="5">
        <text>[protein]-peptidylproline (omega=180) = [protein]-peptidylproline (omega=0)</text>
        <dbReference type="Rhea" id="RHEA:16237"/>
        <dbReference type="Rhea" id="RHEA-COMP:10747"/>
        <dbReference type="Rhea" id="RHEA-COMP:10748"/>
        <dbReference type="ChEBI" id="CHEBI:83833"/>
        <dbReference type="ChEBI" id="CHEBI:83834"/>
        <dbReference type="EC" id="5.2.1.8"/>
    </reaction>
</comment>
<dbReference type="PRINTS" id="PR00153">
    <property type="entry name" value="CSAPPISMRASE"/>
</dbReference>
<evidence type="ECO:0000256" key="5">
    <source>
        <dbReference type="RuleBase" id="RU363019"/>
    </source>
</evidence>
<dbReference type="Pfam" id="PF00160">
    <property type="entry name" value="Pro_isomerase"/>
    <property type="match status" value="1"/>
</dbReference>
<evidence type="ECO:0000256" key="2">
    <source>
        <dbReference type="ARBA" id="ARBA00007365"/>
    </source>
</evidence>
<evidence type="ECO:0000256" key="1">
    <source>
        <dbReference type="ARBA" id="ARBA00002388"/>
    </source>
</evidence>
<dbReference type="Gene3D" id="2.40.100.10">
    <property type="entry name" value="Cyclophilin-like"/>
    <property type="match status" value="1"/>
</dbReference>
<organism evidence="7 8">
    <name type="scientific">Candidatus Kaiserbacteria bacterium RIFCSPHIGHO2_01_FULL_56_24</name>
    <dbReference type="NCBI Taxonomy" id="1798487"/>
    <lineage>
        <taxon>Bacteria</taxon>
        <taxon>Candidatus Kaiseribacteriota</taxon>
    </lineage>
</organism>
<gene>
    <name evidence="7" type="ORF">A2765_00180</name>
</gene>
<dbReference type="InterPro" id="IPR020892">
    <property type="entry name" value="Cyclophilin-type_PPIase_CS"/>
</dbReference>
<evidence type="ECO:0000313" key="7">
    <source>
        <dbReference type="EMBL" id="OGG57631.1"/>
    </source>
</evidence>
<dbReference type="InterPro" id="IPR002130">
    <property type="entry name" value="Cyclophilin-type_PPIase_dom"/>
</dbReference>
<proteinExistence type="inferred from homology"/>
<comment type="caution">
    <text evidence="7">The sequence shown here is derived from an EMBL/GenBank/DDBJ whole genome shotgun (WGS) entry which is preliminary data.</text>
</comment>
<name>A0A1F6D8F4_9BACT</name>
<protein>
    <recommendedName>
        <fullName evidence="5">Peptidyl-prolyl cis-trans isomerase</fullName>
        <shortName evidence="5">PPIase</shortName>
        <ecNumber evidence="5">5.2.1.8</ecNumber>
    </recommendedName>
</protein>
<dbReference type="EC" id="5.2.1.8" evidence="5"/>
<keyword evidence="3 5" id="KW-0697">Rotamase</keyword>
<comment type="function">
    <text evidence="1 5">PPIases accelerate the folding of proteins. It catalyzes the cis-trans isomerization of proline imidic peptide bonds in oligopeptides.</text>
</comment>
<dbReference type="AlphaFoldDB" id="A0A1F6D8F4"/>